<dbReference type="Pfam" id="PF00126">
    <property type="entry name" value="HTH_1"/>
    <property type="match status" value="1"/>
</dbReference>
<comment type="similarity">
    <text evidence="1">Belongs to the LysR transcriptional regulatory family.</text>
</comment>
<dbReference type="PRINTS" id="PR00039">
    <property type="entry name" value="HTHLYSR"/>
</dbReference>
<dbReference type="OrthoDB" id="464481at2"/>
<evidence type="ECO:0000256" key="4">
    <source>
        <dbReference type="ARBA" id="ARBA00023163"/>
    </source>
</evidence>
<name>A0A255YS47_9SPHN</name>
<accession>A0A255YS47</accession>
<proteinExistence type="inferred from homology"/>
<dbReference type="Pfam" id="PF03466">
    <property type="entry name" value="LysR_substrate"/>
    <property type="match status" value="1"/>
</dbReference>
<dbReference type="SUPFAM" id="SSF53850">
    <property type="entry name" value="Periplasmic binding protein-like II"/>
    <property type="match status" value="1"/>
</dbReference>
<dbReference type="PANTHER" id="PTHR30126:SF98">
    <property type="entry name" value="HTH-TYPE TRANSCRIPTIONAL ACTIVATOR BAUR"/>
    <property type="match status" value="1"/>
</dbReference>
<dbReference type="Gene3D" id="1.10.10.10">
    <property type="entry name" value="Winged helix-like DNA-binding domain superfamily/Winged helix DNA-binding domain"/>
    <property type="match status" value="1"/>
</dbReference>
<keyword evidence="2" id="KW-0805">Transcription regulation</keyword>
<dbReference type="PROSITE" id="PS50931">
    <property type="entry name" value="HTH_LYSR"/>
    <property type="match status" value="1"/>
</dbReference>
<dbReference type="InterPro" id="IPR000847">
    <property type="entry name" value="LysR_HTH_N"/>
</dbReference>
<dbReference type="RefSeq" id="WP_094472932.1">
    <property type="nucleotide sequence ID" value="NZ_NOXT01000087.1"/>
</dbReference>
<dbReference type="InterPro" id="IPR036390">
    <property type="entry name" value="WH_DNA-bd_sf"/>
</dbReference>
<dbReference type="SUPFAM" id="SSF46785">
    <property type="entry name" value="Winged helix' DNA-binding domain"/>
    <property type="match status" value="1"/>
</dbReference>
<evidence type="ECO:0000313" key="6">
    <source>
        <dbReference type="EMBL" id="OYQ31280.1"/>
    </source>
</evidence>
<dbReference type="PANTHER" id="PTHR30126">
    <property type="entry name" value="HTH-TYPE TRANSCRIPTIONAL REGULATOR"/>
    <property type="match status" value="1"/>
</dbReference>
<dbReference type="GO" id="GO:0000976">
    <property type="term" value="F:transcription cis-regulatory region binding"/>
    <property type="evidence" value="ECO:0007669"/>
    <property type="project" value="TreeGrafter"/>
</dbReference>
<evidence type="ECO:0000256" key="1">
    <source>
        <dbReference type="ARBA" id="ARBA00009437"/>
    </source>
</evidence>
<dbReference type="CDD" id="cd05466">
    <property type="entry name" value="PBP2_LTTR_substrate"/>
    <property type="match status" value="1"/>
</dbReference>
<protein>
    <submittedName>
        <fullName evidence="6">LysR family transcriptional regulator</fullName>
    </submittedName>
</protein>
<dbReference type="AlphaFoldDB" id="A0A255YS47"/>
<dbReference type="InterPro" id="IPR036388">
    <property type="entry name" value="WH-like_DNA-bd_sf"/>
</dbReference>
<dbReference type="Proteomes" id="UP000216991">
    <property type="component" value="Unassembled WGS sequence"/>
</dbReference>
<dbReference type="GO" id="GO:0003700">
    <property type="term" value="F:DNA-binding transcription factor activity"/>
    <property type="evidence" value="ECO:0007669"/>
    <property type="project" value="InterPro"/>
</dbReference>
<keyword evidence="3" id="KW-0238">DNA-binding</keyword>
<organism evidence="6 7">
    <name type="scientific">Sandarakinorhabdus cyanobacteriorum</name>
    <dbReference type="NCBI Taxonomy" id="1981098"/>
    <lineage>
        <taxon>Bacteria</taxon>
        <taxon>Pseudomonadati</taxon>
        <taxon>Pseudomonadota</taxon>
        <taxon>Alphaproteobacteria</taxon>
        <taxon>Sphingomonadales</taxon>
        <taxon>Sphingosinicellaceae</taxon>
        <taxon>Sandarakinorhabdus</taxon>
    </lineage>
</organism>
<evidence type="ECO:0000256" key="3">
    <source>
        <dbReference type="ARBA" id="ARBA00023125"/>
    </source>
</evidence>
<dbReference type="Gene3D" id="3.40.190.290">
    <property type="match status" value="1"/>
</dbReference>
<evidence type="ECO:0000256" key="2">
    <source>
        <dbReference type="ARBA" id="ARBA00023015"/>
    </source>
</evidence>
<dbReference type="InterPro" id="IPR005119">
    <property type="entry name" value="LysR_subst-bd"/>
</dbReference>
<sequence length="289" mass="31589">MPALNYNHLRYFHAVAHAGSLTRAAEQLNLSQSALSVQLKSLEEALGHALFDRGPRRMSLTEAGKIALDYADTVFAAGEALQQTLAGRVRIDQQVLRIGALPTLSRNFQAEFIAPLIGRRDVELIMLSGTMRDLLAQLEAHELDVVLANQPPHGSIAPDILCRRIAQQPVGLVAPPGLLRRPLAFPQDLAKLPVLLPTRGTDIRTGFDQLLDAAGIQPIILAEVDDMAMLRLLARSSEALTLVPPIVVKDELAAGTLEAVFTIPGLTEDFHAITQRRRFPNPLLRELIQ</sequence>
<keyword evidence="7" id="KW-1185">Reference proteome</keyword>
<feature type="domain" description="HTH lysR-type" evidence="5">
    <location>
        <begin position="4"/>
        <end position="61"/>
    </location>
</feature>
<dbReference type="FunFam" id="1.10.10.10:FF:000001">
    <property type="entry name" value="LysR family transcriptional regulator"/>
    <property type="match status" value="1"/>
</dbReference>
<evidence type="ECO:0000313" key="7">
    <source>
        <dbReference type="Proteomes" id="UP000216991"/>
    </source>
</evidence>
<evidence type="ECO:0000259" key="5">
    <source>
        <dbReference type="PROSITE" id="PS50931"/>
    </source>
</evidence>
<comment type="caution">
    <text evidence="6">The sequence shown here is derived from an EMBL/GenBank/DDBJ whole genome shotgun (WGS) entry which is preliminary data.</text>
</comment>
<gene>
    <name evidence="6" type="ORF">CHU93_04350</name>
</gene>
<keyword evidence="4" id="KW-0804">Transcription</keyword>
<reference evidence="6 7" key="1">
    <citation type="submission" date="2017-07" db="EMBL/GenBank/DDBJ databases">
        <title>Sandarakinorhabdus cyanobacteriorum sp. nov., a novel bacterium isolated from cyanobacterial aggregates in a eutrophic lake.</title>
        <authorList>
            <person name="Cai H."/>
        </authorList>
    </citation>
    <scope>NUCLEOTIDE SEQUENCE [LARGE SCALE GENOMIC DNA]</scope>
    <source>
        <strain evidence="6 7">TH057</strain>
    </source>
</reference>
<dbReference type="EMBL" id="NOXT01000087">
    <property type="protein sequence ID" value="OYQ31280.1"/>
    <property type="molecule type" value="Genomic_DNA"/>
</dbReference>